<dbReference type="OrthoDB" id="6436985at2759"/>
<dbReference type="InterPro" id="IPR012337">
    <property type="entry name" value="RNaseH-like_sf"/>
</dbReference>
<keyword evidence="2" id="KW-0768">Sushi</keyword>
<dbReference type="EMBL" id="BMAW01086162">
    <property type="protein sequence ID" value="GFU46331.1"/>
    <property type="molecule type" value="Genomic_DNA"/>
</dbReference>
<organism evidence="5 6">
    <name type="scientific">Nephila pilipes</name>
    <name type="common">Giant wood spider</name>
    <name type="synonym">Nephila maculata</name>
    <dbReference type="NCBI Taxonomy" id="299642"/>
    <lineage>
        <taxon>Eukaryota</taxon>
        <taxon>Metazoa</taxon>
        <taxon>Ecdysozoa</taxon>
        <taxon>Arthropoda</taxon>
        <taxon>Chelicerata</taxon>
        <taxon>Arachnida</taxon>
        <taxon>Araneae</taxon>
        <taxon>Araneomorphae</taxon>
        <taxon>Entelegynae</taxon>
        <taxon>Araneoidea</taxon>
        <taxon>Nephilidae</taxon>
        <taxon>Nephila</taxon>
    </lineage>
</organism>
<dbReference type="Gene3D" id="2.10.70.10">
    <property type="entry name" value="Complement Module, domain 1"/>
    <property type="match status" value="2"/>
</dbReference>
<feature type="signal peptide" evidence="3">
    <location>
        <begin position="1"/>
        <end position="19"/>
    </location>
</feature>
<evidence type="ECO:0000259" key="4">
    <source>
        <dbReference type="PROSITE" id="PS50923"/>
    </source>
</evidence>
<name>A0A8X6R3E0_NEPPI</name>
<evidence type="ECO:0000256" key="2">
    <source>
        <dbReference type="PROSITE-ProRule" id="PRU00302"/>
    </source>
</evidence>
<dbReference type="InterPro" id="IPR035976">
    <property type="entry name" value="Sushi/SCR/CCP_sf"/>
</dbReference>
<dbReference type="PROSITE" id="PS50923">
    <property type="entry name" value="SUSHI"/>
    <property type="match status" value="1"/>
</dbReference>
<dbReference type="PANTHER" id="PTHR45913:SF22">
    <property type="entry name" value="SCAN BOX DOMAIN-CONTAINING PROTEIN"/>
    <property type="match status" value="1"/>
</dbReference>
<dbReference type="SUPFAM" id="SSF57535">
    <property type="entry name" value="Complement control module/SCR domain"/>
    <property type="match status" value="2"/>
</dbReference>
<gene>
    <name evidence="5" type="primary">ZBED8</name>
    <name evidence="5" type="ORF">NPIL_207551</name>
</gene>
<dbReference type="CDD" id="cd00033">
    <property type="entry name" value="CCP"/>
    <property type="match status" value="2"/>
</dbReference>
<dbReference type="AlphaFoldDB" id="A0A8X6R3E0"/>
<feature type="chain" id="PRO_5036490199" evidence="3">
    <location>
        <begin position="20"/>
        <end position="878"/>
    </location>
</feature>
<dbReference type="InterPro" id="IPR000436">
    <property type="entry name" value="Sushi_SCR_CCP_dom"/>
</dbReference>
<dbReference type="SUPFAM" id="SSF53098">
    <property type="entry name" value="Ribonuclease H-like"/>
    <property type="match status" value="1"/>
</dbReference>
<dbReference type="SMART" id="SM00032">
    <property type="entry name" value="CCP"/>
    <property type="match status" value="2"/>
</dbReference>
<evidence type="ECO:0000313" key="5">
    <source>
        <dbReference type="EMBL" id="GFU46331.1"/>
    </source>
</evidence>
<evidence type="ECO:0000256" key="1">
    <source>
        <dbReference type="ARBA" id="ARBA00023157"/>
    </source>
</evidence>
<keyword evidence="6" id="KW-1185">Reference proteome</keyword>
<feature type="domain" description="Sushi" evidence="4">
    <location>
        <begin position="211"/>
        <end position="277"/>
    </location>
</feature>
<dbReference type="PANTHER" id="PTHR45913">
    <property type="entry name" value="EPM2A-INTERACTING PROTEIN 1"/>
    <property type="match status" value="1"/>
</dbReference>
<comment type="caution">
    <text evidence="5">The sequence shown here is derived from an EMBL/GenBank/DDBJ whole genome shotgun (WGS) entry which is preliminary data.</text>
</comment>
<reference evidence="5" key="1">
    <citation type="submission" date="2020-08" db="EMBL/GenBank/DDBJ databases">
        <title>Multicomponent nature underlies the extraordinary mechanical properties of spider dragline silk.</title>
        <authorList>
            <person name="Kono N."/>
            <person name="Nakamura H."/>
            <person name="Mori M."/>
            <person name="Yoshida Y."/>
            <person name="Ohtoshi R."/>
            <person name="Malay A.D."/>
            <person name="Moran D.A.P."/>
            <person name="Tomita M."/>
            <person name="Numata K."/>
            <person name="Arakawa K."/>
        </authorList>
    </citation>
    <scope>NUCLEOTIDE SEQUENCE</scope>
</reference>
<keyword evidence="1" id="KW-1015">Disulfide bond</keyword>
<sequence>MLIVFVISILFRVIGNASGQACSRNIKEWSTLTTNYKNVQHKGEMAVNTTCRFRDFIADGSKTIPCENGQLLEPLPICKRAEIASERACSRRIKEWSTETTKYTNVEHLGRIFVFARCRSRDFIADGREIIPCENGQPTEPLPTCKKAKRACDPLDRPLFGSKLCSINAPAVQSICTFQCQLTHYLRGSEVRICAQDLQWTGIDVRCLLRPECPTPPPLENGKVIDCAPSKKLLYNNTCHFKCNEGFKLIGPDRLTCGLSGKMVDDGGIERFPKCYTQNVQKSKYDESYVKYGFCCMKVSDDVEKPQCFLCGKVLANAGMKPAKLIEHLKSLHPENASKDLEFFTKKKAQFSKSGTLTKLGFGIPQKPLVEASFRVAYRIAKSKKPHTIGETLIKPCALEMVELVCRLEQRKKLKAIPLSNDVIQSRIVEISCNILKQIINELKASPFPFSMQLDETTDISNCSQLLVFVRYVSADTIKEEFLFCEPLLQTTKAVDVLAILNVFFSKHDFDWKQKLHSLCTDGAPAMLDNKSGFEHVLKKEAPNVIVTHCFLHRHALATKTLPTSLIDVLSIVIKTVNFIRSRALNHRLFKTLCQEMNAEHEVLLYHTEVRWLSRGQVLKRIFMLKKEVSLFLGKKDNTLFEYFNNKDFICKLAYLADIFSHMNDINISIQGPDTTIMDATEKLQAFLSKMSVWKIRIQNGIYANFQMLDEFIFENGSRQDSLLLNNLKYEICEHLEVLQVSFEKYFNLDEITKKDELWIRNPFLCDIDCIDDMDLAKDELIDLKTKSLLKMDFDSKTLGEFWSSLREAYPLLVKRAMAAIIPFATVYLCESGFSTLVTIKTKHRNRLNVEHEMRVALSETIPQFNLLIKEKQQQPSH</sequence>
<dbReference type="Proteomes" id="UP000887013">
    <property type="component" value="Unassembled WGS sequence"/>
</dbReference>
<evidence type="ECO:0000313" key="6">
    <source>
        <dbReference type="Proteomes" id="UP000887013"/>
    </source>
</evidence>
<comment type="caution">
    <text evidence="2">Lacks conserved residue(s) required for the propagation of feature annotation.</text>
</comment>
<accession>A0A8X6R3E0</accession>
<evidence type="ECO:0000256" key="3">
    <source>
        <dbReference type="SAM" id="SignalP"/>
    </source>
</evidence>
<proteinExistence type="predicted"/>
<keyword evidence="3" id="KW-0732">Signal</keyword>
<dbReference type="Pfam" id="PF00084">
    <property type="entry name" value="Sushi"/>
    <property type="match status" value="2"/>
</dbReference>
<protein>
    <submittedName>
        <fullName evidence="5">Protein ZBED8</fullName>
    </submittedName>
</protein>